<proteinExistence type="predicted"/>
<comment type="caution">
    <text evidence="1">The sequence shown here is derived from an EMBL/GenBank/DDBJ whole genome shotgun (WGS) entry which is preliminary data.</text>
</comment>
<sequence>MEPTSPKSDFDIHSDEVVIIYVLSGYYNSAG</sequence>
<evidence type="ECO:0000313" key="2">
    <source>
        <dbReference type="Proteomes" id="UP000245880"/>
    </source>
</evidence>
<gene>
    <name evidence="1" type="ORF">CLV98_11630</name>
</gene>
<evidence type="ECO:0000313" key="1">
    <source>
        <dbReference type="EMBL" id="PWJ54744.1"/>
    </source>
</evidence>
<accession>A0A316ACY2</accession>
<protein>
    <submittedName>
        <fullName evidence="1">Uncharacterized protein</fullName>
    </submittedName>
</protein>
<organism evidence="1 2">
    <name type="scientific">Dyadobacter jejuensis</name>
    <dbReference type="NCBI Taxonomy" id="1082580"/>
    <lineage>
        <taxon>Bacteria</taxon>
        <taxon>Pseudomonadati</taxon>
        <taxon>Bacteroidota</taxon>
        <taxon>Cytophagia</taxon>
        <taxon>Cytophagales</taxon>
        <taxon>Spirosomataceae</taxon>
        <taxon>Dyadobacter</taxon>
    </lineage>
</organism>
<keyword evidence="2" id="KW-1185">Reference proteome</keyword>
<name>A0A316ACY2_9BACT</name>
<dbReference type="Proteomes" id="UP000245880">
    <property type="component" value="Unassembled WGS sequence"/>
</dbReference>
<dbReference type="EMBL" id="QGDT01000016">
    <property type="protein sequence ID" value="PWJ54744.1"/>
    <property type="molecule type" value="Genomic_DNA"/>
</dbReference>
<dbReference type="AlphaFoldDB" id="A0A316ACY2"/>
<reference evidence="1 2" key="1">
    <citation type="submission" date="2018-03" db="EMBL/GenBank/DDBJ databases">
        <title>Genomic Encyclopedia of Archaeal and Bacterial Type Strains, Phase II (KMG-II): from individual species to whole genera.</title>
        <authorList>
            <person name="Goeker M."/>
        </authorList>
    </citation>
    <scope>NUCLEOTIDE SEQUENCE [LARGE SCALE GENOMIC DNA]</scope>
    <source>
        <strain evidence="1 2">DSM 100346</strain>
    </source>
</reference>